<evidence type="ECO:0008006" key="3">
    <source>
        <dbReference type="Google" id="ProtNLM"/>
    </source>
</evidence>
<dbReference type="AlphaFoldDB" id="A0A7W7NYD4"/>
<name>A0A7W7NYD4_PSENT</name>
<evidence type="ECO:0000313" key="2">
    <source>
        <dbReference type="Proteomes" id="UP000566995"/>
    </source>
</evidence>
<sequence length="59" mass="6569">MDTNTQTEDAFLALLERDLEDNPGHAALIPVSLRERANRLVEGIDVDLTSPLPKNEQEP</sequence>
<dbReference type="GO" id="GO:0097351">
    <property type="term" value="F:toxin sequestering activity"/>
    <property type="evidence" value="ECO:0007669"/>
    <property type="project" value="InterPro"/>
</dbReference>
<dbReference type="InterPro" id="IPR031848">
    <property type="entry name" value="PrlF_antitoxin"/>
</dbReference>
<gene>
    <name evidence="1" type="ORF">HNP46_000389</name>
</gene>
<dbReference type="GO" id="GO:0003700">
    <property type="term" value="F:DNA-binding transcription factor activity"/>
    <property type="evidence" value="ECO:0007669"/>
    <property type="project" value="InterPro"/>
</dbReference>
<dbReference type="GO" id="GO:0001558">
    <property type="term" value="P:regulation of cell growth"/>
    <property type="evidence" value="ECO:0007669"/>
    <property type="project" value="InterPro"/>
</dbReference>
<proteinExistence type="predicted"/>
<evidence type="ECO:0000313" key="1">
    <source>
        <dbReference type="EMBL" id="MBB4861578.1"/>
    </source>
</evidence>
<comment type="caution">
    <text evidence="1">The sequence shown here is derived from an EMBL/GenBank/DDBJ whole genome shotgun (WGS) entry which is preliminary data.</text>
</comment>
<accession>A0A7W7NYD4</accession>
<organism evidence="1 2">
    <name type="scientific">Pseudomonas nitroreducens</name>
    <dbReference type="NCBI Taxonomy" id="46680"/>
    <lineage>
        <taxon>Bacteria</taxon>
        <taxon>Pseudomonadati</taxon>
        <taxon>Pseudomonadota</taxon>
        <taxon>Gammaproteobacteria</taxon>
        <taxon>Pseudomonadales</taxon>
        <taxon>Pseudomonadaceae</taxon>
        <taxon>Pseudomonas</taxon>
    </lineage>
</organism>
<dbReference type="RefSeq" id="WP_184585835.1">
    <property type="nucleotide sequence ID" value="NZ_JACHLI010000001.1"/>
</dbReference>
<dbReference type="Proteomes" id="UP000566995">
    <property type="component" value="Unassembled WGS sequence"/>
</dbReference>
<protein>
    <recommendedName>
        <fullName evidence="3">Antitoxin PrlF</fullName>
    </recommendedName>
</protein>
<dbReference type="EMBL" id="JACHLI010000001">
    <property type="protein sequence ID" value="MBB4861578.1"/>
    <property type="molecule type" value="Genomic_DNA"/>
</dbReference>
<reference evidence="1 2" key="1">
    <citation type="submission" date="2020-08" db="EMBL/GenBank/DDBJ databases">
        <title>Functional genomics of gut bacteria from endangered species of beetles.</title>
        <authorList>
            <person name="Carlos-Shanley C."/>
        </authorList>
    </citation>
    <scope>NUCLEOTIDE SEQUENCE [LARGE SCALE GENOMIC DNA]</scope>
    <source>
        <strain evidence="1 2">S00179</strain>
    </source>
</reference>
<dbReference type="Pfam" id="PF15937">
    <property type="entry name" value="PrlF_antitoxin"/>
    <property type="match status" value="1"/>
</dbReference>